<keyword evidence="3" id="KW-1185">Reference proteome</keyword>
<gene>
    <name evidence="2" type="ORF">Cgig2_031349</name>
</gene>
<feature type="region of interest" description="Disordered" evidence="1">
    <location>
        <begin position="1"/>
        <end position="26"/>
    </location>
</feature>
<organism evidence="2 3">
    <name type="scientific">Carnegiea gigantea</name>
    <dbReference type="NCBI Taxonomy" id="171969"/>
    <lineage>
        <taxon>Eukaryota</taxon>
        <taxon>Viridiplantae</taxon>
        <taxon>Streptophyta</taxon>
        <taxon>Embryophyta</taxon>
        <taxon>Tracheophyta</taxon>
        <taxon>Spermatophyta</taxon>
        <taxon>Magnoliopsida</taxon>
        <taxon>eudicotyledons</taxon>
        <taxon>Gunneridae</taxon>
        <taxon>Pentapetalae</taxon>
        <taxon>Caryophyllales</taxon>
        <taxon>Cactineae</taxon>
        <taxon>Cactaceae</taxon>
        <taxon>Cactoideae</taxon>
        <taxon>Echinocereeae</taxon>
        <taxon>Carnegiea</taxon>
    </lineage>
</organism>
<dbReference type="Proteomes" id="UP001153076">
    <property type="component" value="Unassembled WGS sequence"/>
</dbReference>
<protein>
    <submittedName>
        <fullName evidence="2">Uncharacterized protein</fullName>
    </submittedName>
</protein>
<dbReference type="EMBL" id="JAKOGI010002264">
    <property type="protein sequence ID" value="KAJ8422399.1"/>
    <property type="molecule type" value="Genomic_DNA"/>
</dbReference>
<name>A0A9Q1GMX4_9CARY</name>
<feature type="compositionally biased region" description="Polar residues" evidence="1">
    <location>
        <begin position="1"/>
        <end position="21"/>
    </location>
</feature>
<sequence>MVDPHTTSTYKSDTASGNAQGQRHKRRETNNKYYCFSSHLPHLECHKPSTFQKYSHANKANSNSNQGASHPLDTLPQYYLQKIHTLRQEEQCFRDYLGLRQILYRETRPPQGPAQIGWHGGSLRKSLLASNPWGAASLRVHGRTKRILPDPPKTLSARPWLRHPDRQFFRYPAEYEHLPAGVRRPLYLAAESSAQCWPSWRCLIFSSISEEESVGNITFMARAKPFTNNKPMMRARNIKKRKENDDQMEQMPFTLATATWSSVTFGRWGEPTSAKFQDWASFSTKSDLDGGKPP</sequence>
<evidence type="ECO:0000313" key="2">
    <source>
        <dbReference type="EMBL" id="KAJ8422399.1"/>
    </source>
</evidence>
<dbReference type="AlphaFoldDB" id="A0A9Q1GMX4"/>
<evidence type="ECO:0000256" key="1">
    <source>
        <dbReference type="SAM" id="MobiDB-lite"/>
    </source>
</evidence>
<evidence type="ECO:0000313" key="3">
    <source>
        <dbReference type="Proteomes" id="UP001153076"/>
    </source>
</evidence>
<accession>A0A9Q1GMX4</accession>
<proteinExistence type="predicted"/>
<reference evidence="2" key="1">
    <citation type="submission" date="2022-04" db="EMBL/GenBank/DDBJ databases">
        <title>Carnegiea gigantea Genome sequencing and assembly v2.</title>
        <authorList>
            <person name="Copetti D."/>
            <person name="Sanderson M.J."/>
            <person name="Burquez A."/>
            <person name="Wojciechowski M.F."/>
        </authorList>
    </citation>
    <scope>NUCLEOTIDE SEQUENCE</scope>
    <source>
        <strain evidence="2">SGP5-SGP5p</strain>
        <tissue evidence="2">Aerial part</tissue>
    </source>
</reference>
<comment type="caution">
    <text evidence="2">The sequence shown here is derived from an EMBL/GenBank/DDBJ whole genome shotgun (WGS) entry which is preliminary data.</text>
</comment>